<keyword evidence="2" id="KW-0813">Transport</keyword>
<feature type="domain" description="PTS EIIC type-3" evidence="9">
    <location>
        <begin position="1"/>
        <end position="113"/>
    </location>
</feature>
<accession>A0A090T3F8</accession>
<keyword evidence="6 8" id="KW-1133">Transmembrane helix</keyword>
<keyword evidence="4" id="KW-0762">Sugar transport</keyword>
<evidence type="ECO:0000259" key="9">
    <source>
        <dbReference type="PROSITE" id="PS51105"/>
    </source>
</evidence>
<keyword evidence="10" id="KW-0808">Transferase</keyword>
<dbReference type="GO" id="GO:0005886">
    <property type="term" value="C:plasma membrane"/>
    <property type="evidence" value="ECO:0007669"/>
    <property type="project" value="UniProtKB-SubCell"/>
</dbReference>
<dbReference type="InterPro" id="IPR003352">
    <property type="entry name" value="PTS_EIIC"/>
</dbReference>
<comment type="subcellular location">
    <subcellularLocation>
        <location evidence="1">Cell membrane</location>
        <topology evidence="1">Multi-pass membrane protein</topology>
    </subcellularLocation>
</comment>
<name>A0A090T3F8_9VIBR</name>
<evidence type="ECO:0000256" key="3">
    <source>
        <dbReference type="ARBA" id="ARBA00022475"/>
    </source>
</evidence>
<dbReference type="GO" id="GO:0008982">
    <property type="term" value="F:protein-N(PI)-phosphohistidine-sugar phosphotransferase activity"/>
    <property type="evidence" value="ECO:0007669"/>
    <property type="project" value="InterPro"/>
</dbReference>
<evidence type="ECO:0000256" key="1">
    <source>
        <dbReference type="ARBA" id="ARBA00004651"/>
    </source>
</evidence>
<evidence type="ECO:0000256" key="4">
    <source>
        <dbReference type="ARBA" id="ARBA00022597"/>
    </source>
</evidence>
<feature type="transmembrane region" description="Helical" evidence="8">
    <location>
        <begin position="95"/>
        <end position="114"/>
    </location>
</feature>
<keyword evidence="3" id="KW-1003">Cell membrane</keyword>
<dbReference type="PANTHER" id="PTHR33989:SF4">
    <property type="entry name" value="PTS SYSTEM N,N'-DIACETYLCHITOBIOSE-SPECIFIC EIIC COMPONENT"/>
    <property type="match status" value="1"/>
</dbReference>
<evidence type="ECO:0000256" key="5">
    <source>
        <dbReference type="ARBA" id="ARBA00022692"/>
    </source>
</evidence>
<evidence type="ECO:0000256" key="6">
    <source>
        <dbReference type="ARBA" id="ARBA00022989"/>
    </source>
</evidence>
<evidence type="ECO:0000313" key="10">
    <source>
        <dbReference type="EMBL" id="GAL33294.1"/>
    </source>
</evidence>
<keyword evidence="7 8" id="KW-0472">Membrane</keyword>
<keyword evidence="5 8" id="KW-0812">Transmembrane</keyword>
<protein>
    <submittedName>
        <fullName evidence="10">PTS systemcellobiose-specific IIC component</fullName>
        <ecNumber evidence="10">2.7.1.69</ecNumber>
    </submittedName>
</protein>
<reference evidence="10 11" key="1">
    <citation type="submission" date="2014-09" db="EMBL/GenBank/DDBJ databases">
        <title>Vibrio maritimus JCM 19240. (C210) whole genome shotgun sequence.</title>
        <authorList>
            <person name="Sawabe T."/>
            <person name="Meirelles P."/>
            <person name="Nakanishi M."/>
            <person name="Sayaka M."/>
            <person name="Hattori M."/>
            <person name="Ohkuma M."/>
        </authorList>
    </citation>
    <scope>NUCLEOTIDE SEQUENCE [LARGE SCALE GENOMIC DNA]</scope>
    <source>
        <strain evidence="10 11">JCM 19240</strain>
    </source>
</reference>
<gene>
    <name evidence="10" type="ORF">JCM19240_1990</name>
</gene>
<evidence type="ECO:0000256" key="2">
    <source>
        <dbReference type="ARBA" id="ARBA00022448"/>
    </source>
</evidence>
<dbReference type="EC" id="2.7.1.69" evidence="10"/>
<reference evidence="10 11" key="2">
    <citation type="submission" date="2014-09" db="EMBL/GenBank/DDBJ databases">
        <authorList>
            <consortium name="NBRP consortium"/>
            <person name="Sawabe T."/>
            <person name="Meirelles P."/>
            <person name="Nakanishi M."/>
            <person name="Sayaka M."/>
            <person name="Hattori M."/>
            <person name="Ohkuma M."/>
        </authorList>
    </citation>
    <scope>NUCLEOTIDE SEQUENCE [LARGE SCALE GENOMIC DNA]</scope>
    <source>
        <strain evidence="10 11">JCM 19240</strain>
    </source>
</reference>
<dbReference type="InterPro" id="IPR004501">
    <property type="entry name" value="PTS_EIIC_3"/>
</dbReference>
<dbReference type="EMBL" id="BBMT01000003">
    <property type="protein sequence ID" value="GAL33294.1"/>
    <property type="molecule type" value="Genomic_DNA"/>
</dbReference>
<proteinExistence type="predicted"/>
<dbReference type="Pfam" id="PF02378">
    <property type="entry name" value="PTS_EIIC"/>
    <property type="match status" value="1"/>
</dbReference>
<comment type="caution">
    <text evidence="10">The sequence shown here is derived from an EMBL/GenBank/DDBJ whole genome shotgun (WGS) entry which is preliminary data.</text>
</comment>
<evidence type="ECO:0000256" key="8">
    <source>
        <dbReference type="SAM" id="Phobius"/>
    </source>
</evidence>
<dbReference type="PROSITE" id="PS51105">
    <property type="entry name" value="PTS_EIIC_TYPE_3"/>
    <property type="match status" value="1"/>
</dbReference>
<dbReference type="PANTHER" id="PTHR33989">
    <property type="match status" value="1"/>
</dbReference>
<dbReference type="InterPro" id="IPR051088">
    <property type="entry name" value="PTS_Sugar-EIIC/EIIB"/>
</dbReference>
<dbReference type="AlphaFoldDB" id="A0A090T3F8"/>
<dbReference type="GO" id="GO:0009401">
    <property type="term" value="P:phosphoenolpyruvate-dependent sugar phosphotransferase system"/>
    <property type="evidence" value="ECO:0007669"/>
    <property type="project" value="InterPro"/>
</dbReference>
<dbReference type="Proteomes" id="UP000029224">
    <property type="component" value="Unassembled WGS sequence"/>
</dbReference>
<organism evidence="10 11">
    <name type="scientific">Vibrio maritimus</name>
    <dbReference type="NCBI Taxonomy" id="990268"/>
    <lineage>
        <taxon>Bacteria</taxon>
        <taxon>Pseudomonadati</taxon>
        <taxon>Pseudomonadota</taxon>
        <taxon>Gammaproteobacteria</taxon>
        <taxon>Vibrionales</taxon>
        <taxon>Vibrionaceae</taxon>
        <taxon>Vibrio</taxon>
    </lineage>
</organism>
<evidence type="ECO:0000256" key="7">
    <source>
        <dbReference type="ARBA" id="ARBA00023136"/>
    </source>
</evidence>
<evidence type="ECO:0000313" key="11">
    <source>
        <dbReference type="Proteomes" id="UP000029224"/>
    </source>
</evidence>
<sequence length="139" mass="15651">MVYLAIKSRSKQLKSVGKVGAIPAIFNINEPILFGFPIIMNPLFLVPFIFVPMLNATIAWFLTSAEVLDRVVLMIPWSVPAPIGAAWAANGSYMNALMVVFAMVNAYFIYLPFFRTHEKILVEQEEERAKRMQQAQAAQ</sequence>
<keyword evidence="11" id="KW-1185">Reference proteome</keyword>